<keyword evidence="4" id="KW-1185">Reference proteome</keyword>
<dbReference type="AlphaFoldDB" id="A0AA48GRQ3"/>
<evidence type="ECO:0000256" key="2">
    <source>
        <dbReference type="SAM" id="SignalP"/>
    </source>
</evidence>
<evidence type="ECO:0000313" key="4">
    <source>
        <dbReference type="Proteomes" id="UP001238179"/>
    </source>
</evidence>
<gene>
    <name evidence="3" type="ORF">METEAL_36440</name>
</gene>
<dbReference type="RefSeq" id="WP_316413146.1">
    <property type="nucleotide sequence ID" value="NZ_AP027080.1"/>
</dbReference>
<feature type="compositionally biased region" description="Low complexity" evidence="1">
    <location>
        <begin position="615"/>
        <end position="629"/>
    </location>
</feature>
<dbReference type="Proteomes" id="UP001238179">
    <property type="component" value="Chromosome"/>
</dbReference>
<name>A0AA48GRQ3_9BACT</name>
<protein>
    <recommendedName>
        <fullName evidence="5">F-box domain-containing protein</fullName>
    </recommendedName>
</protein>
<evidence type="ECO:0000256" key="1">
    <source>
        <dbReference type="SAM" id="MobiDB-lite"/>
    </source>
</evidence>
<dbReference type="Gene3D" id="3.80.10.10">
    <property type="entry name" value="Ribonuclease Inhibitor"/>
    <property type="match status" value="1"/>
</dbReference>
<dbReference type="SUPFAM" id="SSF52047">
    <property type="entry name" value="RNI-like"/>
    <property type="match status" value="1"/>
</dbReference>
<dbReference type="EMBL" id="AP027080">
    <property type="protein sequence ID" value="BDU74470.1"/>
    <property type="molecule type" value="Genomic_DNA"/>
</dbReference>
<proteinExistence type="predicted"/>
<dbReference type="KEGG" id="msil:METEAL_36440"/>
<reference evidence="4" key="1">
    <citation type="journal article" date="2023" name="Int. J. Syst. Evol. Microbiol.">
        <title>Mesoterricola silvestris gen. nov., sp. nov., Mesoterricola sediminis sp. nov., Geothrix oryzae sp. nov., Geothrix edaphica sp. nov., Geothrix rubra sp. nov., and Geothrix limicola sp. nov., six novel members of Acidobacteriota isolated from soils.</title>
        <authorList>
            <person name="Itoh H."/>
            <person name="Sugisawa Y."/>
            <person name="Mise K."/>
            <person name="Xu Z."/>
            <person name="Kuniyasu M."/>
            <person name="Ushijima N."/>
            <person name="Kawano K."/>
            <person name="Kobayashi E."/>
            <person name="Shiratori Y."/>
            <person name="Masuda Y."/>
            <person name="Senoo K."/>
        </authorList>
    </citation>
    <scope>NUCLEOTIDE SEQUENCE [LARGE SCALE GENOMIC DNA]</scope>
    <source>
        <strain evidence="4">W79</strain>
    </source>
</reference>
<dbReference type="InterPro" id="IPR032675">
    <property type="entry name" value="LRR_dom_sf"/>
</dbReference>
<feature type="compositionally biased region" description="Pro residues" evidence="1">
    <location>
        <begin position="637"/>
        <end position="646"/>
    </location>
</feature>
<feature type="signal peptide" evidence="2">
    <location>
        <begin position="1"/>
        <end position="27"/>
    </location>
</feature>
<feature type="region of interest" description="Disordered" evidence="1">
    <location>
        <begin position="125"/>
        <end position="165"/>
    </location>
</feature>
<sequence length="646" mass="68622">MSRVFPFSRRGVLVALLMAASSLLVQAEVTLSMRWMAAATLGGQPQGIGLEAGGECAGRTATVTAYLGEERVFTTRLVLGGPGQVRVTLPPLVVSFSRILVVEASCEGTNAPPLARVLEPSLPGPALPLHDPAEEKYAGQGAFPGGKRARTEGPGDGTGAPPPPGSALVTLPDDLLLEVARFTGPNSFRYVSKRLNRVAQAATDRVVIRGEVTDDELAARLRAHPRVRAIRFEAAPNLTPEGIVRALGPCRWLRDLSLTTGLLPFTHVQRIAADHDRLVCLDLPGMTLRDTEIASLPTRIKKLGVRSVDAGDATISRFQHLESLALAGSSSFTGEHLPVSLMFLHVVECSAFTGRSLPASLTTLEIHRCSAFEGSPALPNVTTLVCIQCTSVTEAGFTAMLWGAPRLSTLAVRSLMPMVGATLGQRWPATLRRIEIVNLANVPETAFEGAKGLESLYISNVETFTGRFLPHSLRKLQVGLCPHFRSSFLGSIPLESLRVGRCTGYANDGLPASLVHLTVLGCQPGHYLRLKDDLPRLRRLQSLEYLGNGDGPLTGGGDPAFGSHPALMRVVYADRCRLQQGNPLRVGVGQVLKEWNRRKPGHPGGMPDAAPPVFPDAAPGGEGNAVADAPDADPEPKAPAPPPPGA</sequence>
<evidence type="ECO:0000313" key="3">
    <source>
        <dbReference type="EMBL" id="BDU74470.1"/>
    </source>
</evidence>
<feature type="chain" id="PRO_5041290066" description="F-box domain-containing protein" evidence="2">
    <location>
        <begin position="28"/>
        <end position="646"/>
    </location>
</feature>
<evidence type="ECO:0008006" key="5">
    <source>
        <dbReference type="Google" id="ProtNLM"/>
    </source>
</evidence>
<feature type="region of interest" description="Disordered" evidence="1">
    <location>
        <begin position="596"/>
        <end position="646"/>
    </location>
</feature>
<keyword evidence="2" id="KW-0732">Signal</keyword>
<organism evidence="3 4">
    <name type="scientific">Mesoterricola silvestris</name>
    <dbReference type="NCBI Taxonomy" id="2927979"/>
    <lineage>
        <taxon>Bacteria</taxon>
        <taxon>Pseudomonadati</taxon>
        <taxon>Acidobacteriota</taxon>
        <taxon>Holophagae</taxon>
        <taxon>Holophagales</taxon>
        <taxon>Holophagaceae</taxon>
        <taxon>Mesoterricola</taxon>
    </lineage>
</organism>
<accession>A0AA48GRQ3</accession>